<feature type="transmembrane region" description="Helical" evidence="1">
    <location>
        <begin position="83"/>
        <end position="102"/>
    </location>
</feature>
<feature type="transmembrane region" description="Helical" evidence="1">
    <location>
        <begin position="114"/>
        <end position="136"/>
    </location>
</feature>
<accession>A0ABZ2Y1Y2</accession>
<organism evidence="2 3">
    <name type="scientific">Defluviitalea saccharophila</name>
    <dbReference type="NCBI Taxonomy" id="879970"/>
    <lineage>
        <taxon>Bacteria</taxon>
        <taxon>Bacillati</taxon>
        <taxon>Bacillota</taxon>
        <taxon>Clostridia</taxon>
        <taxon>Lachnospirales</taxon>
        <taxon>Defluviitaleaceae</taxon>
        <taxon>Defluviitalea</taxon>
    </lineage>
</organism>
<dbReference type="PANTHER" id="PTHR40078:SF1">
    <property type="entry name" value="INTEGRAL MEMBRANE PROTEIN"/>
    <property type="match status" value="1"/>
</dbReference>
<keyword evidence="1" id="KW-0472">Membrane</keyword>
<reference evidence="2 3" key="1">
    <citation type="submission" date="2023-03" db="EMBL/GenBank/DDBJ databases">
        <title>Novel Species.</title>
        <authorList>
            <person name="Ma S."/>
        </authorList>
    </citation>
    <scope>NUCLEOTIDE SEQUENCE [LARGE SCALE GENOMIC DNA]</scope>
    <source>
        <strain evidence="2 3">LIND6LT2</strain>
    </source>
</reference>
<dbReference type="RefSeq" id="WP_341876303.1">
    <property type="nucleotide sequence ID" value="NZ_CP121687.1"/>
</dbReference>
<feature type="transmembrane region" description="Helical" evidence="1">
    <location>
        <begin position="51"/>
        <end position="71"/>
    </location>
</feature>
<keyword evidence="1" id="KW-0812">Transmembrane</keyword>
<keyword evidence="1" id="KW-1133">Transmembrane helix</keyword>
<evidence type="ECO:0008006" key="4">
    <source>
        <dbReference type="Google" id="ProtNLM"/>
    </source>
</evidence>
<gene>
    <name evidence="2" type="ORF">QBE51_10950</name>
</gene>
<proteinExistence type="predicted"/>
<evidence type="ECO:0000313" key="3">
    <source>
        <dbReference type="Proteomes" id="UP001486565"/>
    </source>
</evidence>
<evidence type="ECO:0000256" key="1">
    <source>
        <dbReference type="SAM" id="Phobius"/>
    </source>
</evidence>
<keyword evidence="3" id="KW-1185">Reference proteome</keyword>
<evidence type="ECO:0000313" key="2">
    <source>
        <dbReference type="EMBL" id="WZL69307.1"/>
    </source>
</evidence>
<dbReference type="Proteomes" id="UP001486565">
    <property type="component" value="Chromosome"/>
</dbReference>
<dbReference type="PANTHER" id="PTHR40078">
    <property type="entry name" value="INTEGRAL MEMBRANE PROTEIN-RELATED"/>
    <property type="match status" value="1"/>
</dbReference>
<protein>
    <recommendedName>
        <fullName evidence="4">YitT family protein</fullName>
    </recommendedName>
</protein>
<feature type="transmembrane region" description="Helical" evidence="1">
    <location>
        <begin position="9"/>
        <end position="31"/>
    </location>
</feature>
<dbReference type="Pfam" id="PF19700">
    <property type="entry name" value="DUF6198"/>
    <property type="match status" value="1"/>
</dbReference>
<dbReference type="EMBL" id="CP121687">
    <property type="protein sequence ID" value="WZL69307.1"/>
    <property type="molecule type" value="Genomic_DNA"/>
</dbReference>
<dbReference type="InterPro" id="IPR038750">
    <property type="entry name" value="YczE/YyaS-like"/>
</dbReference>
<name>A0ABZ2Y1Y2_9FIRM</name>
<sequence length="205" mass="22440">MKQNSSMKMIYGLIGIFLVGIGVAFNASTMFGNDPIGIVYDGVRNVFNLSTRQLGMASNVVNIGLIILLLFTGRKYVNVGTFIYIIPYGFFVSIGTKLYTVLVGSNTVVLRSLAGIIGCLALYTGVAIFIVMDIGLDPFTGLVMTIKDKISWDYKKTKIFFDVFMVIIGVLLGGKWGVITLVTAFTAGPMIQLISERLRILLLNR</sequence>